<dbReference type="EMBL" id="CP109011">
    <property type="protein sequence ID" value="WUT40947.1"/>
    <property type="molecule type" value="Genomic_DNA"/>
</dbReference>
<evidence type="ECO:0000313" key="1">
    <source>
        <dbReference type="EMBL" id="WUT40947.1"/>
    </source>
</evidence>
<reference evidence="1" key="1">
    <citation type="submission" date="2022-10" db="EMBL/GenBank/DDBJ databases">
        <title>The complete genomes of actinobacterial strains from the NBC collection.</title>
        <authorList>
            <person name="Joergensen T.S."/>
            <person name="Alvarez Arevalo M."/>
            <person name="Sterndorff E.B."/>
            <person name="Faurdal D."/>
            <person name="Vuksanovic O."/>
            <person name="Mourched A.-S."/>
            <person name="Charusanti P."/>
            <person name="Shaw S."/>
            <person name="Blin K."/>
            <person name="Weber T."/>
        </authorList>
    </citation>
    <scope>NUCLEOTIDE SEQUENCE</scope>
    <source>
        <strain evidence="1">NBC_00686</strain>
    </source>
</reference>
<protein>
    <submittedName>
        <fullName evidence="1">Uncharacterized protein</fullName>
    </submittedName>
</protein>
<keyword evidence="2" id="KW-1185">Reference proteome</keyword>
<gene>
    <name evidence="1" type="ORF">OG929_01110</name>
</gene>
<name>A0ABZ1WMV8_9ACTN</name>
<organism evidence="1 2">
    <name type="scientific">Streptomyces pseudovenezuelae</name>
    <dbReference type="NCBI Taxonomy" id="67350"/>
    <lineage>
        <taxon>Bacteria</taxon>
        <taxon>Bacillati</taxon>
        <taxon>Actinomycetota</taxon>
        <taxon>Actinomycetes</taxon>
        <taxon>Kitasatosporales</taxon>
        <taxon>Streptomycetaceae</taxon>
        <taxon>Streptomyces</taxon>
        <taxon>Streptomyces aurantiacus group</taxon>
    </lineage>
</organism>
<dbReference type="Proteomes" id="UP001432168">
    <property type="component" value="Chromosome"/>
</dbReference>
<dbReference type="RefSeq" id="WP_329257238.1">
    <property type="nucleotide sequence ID" value="NZ_CP109011.1"/>
</dbReference>
<proteinExistence type="predicted"/>
<accession>A0ABZ1WMV8</accession>
<evidence type="ECO:0000313" key="2">
    <source>
        <dbReference type="Proteomes" id="UP001432168"/>
    </source>
</evidence>
<sequence length="41" mass="4533">MLPHLDELLSRLVEKVPVESAEPADTVVRVEASDMARRVAC</sequence>